<evidence type="ECO:0000256" key="7">
    <source>
        <dbReference type="ARBA" id="ARBA00024603"/>
    </source>
</evidence>
<evidence type="ECO:0000313" key="13">
    <source>
        <dbReference type="Proteomes" id="UP000237968"/>
    </source>
</evidence>
<protein>
    <recommendedName>
        <fullName evidence="8">oligopeptidase A</fullName>
        <ecNumber evidence="8">3.4.24.70</ecNumber>
    </recommendedName>
</protein>
<dbReference type="Gene3D" id="1.10.1370.10">
    <property type="entry name" value="Neurolysin, domain 3"/>
    <property type="match status" value="1"/>
</dbReference>
<accession>A0A2S9XB85</accession>
<dbReference type="GO" id="GO:0046872">
    <property type="term" value="F:metal ion binding"/>
    <property type="evidence" value="ECO:0007669"/>
    <property type="project" value="UniProtKB-UniRule"/>
</dbReference>
<evidence type="ECO:0000256" key="1">
    <source>
        <dbReference type="ARBA" id="ARBA00006040"/>
    </source>
</evidence>
<evidence type="ECO:0000256" key="3">
    <source>
        <dbReference type="ARBA" id="ARBA00022723"/>
    </source>
</evidence>
<keyword evidence="13" id="KW-1185">Reference proteome</keyword>
<dbReference type="InterPro" id="IPR034005">
    <property type="entry name" value="M3A_DCP"/>
</dbReference>
<evidence type="ECO:0000313" key="12">
    <source>
        <dbReference type="EMBL" id="PRP90113.1"/>
    </source>
</evidence>
<dbReference type="InterPro" id="IPR045090">
    <property type="entry name" value="Pept_M3A_M3B"/>
</dbReference>
<proteinExistence type="inferred from homology"/>
<dbReference type="AlphaFoldDB" id="A0A2S9XB85"/>
<dbReference type="Pfam" id="PF19310">
    <property type="entry name" value="TOP_N"/>
    <property type="match status" value="1"/>
</dbReference>
<dbReference type="Pfam" id="PF01432">
    <property type="entry name" value="Peptidase_M3"/>
    <property type="match status" value="1"/>
</dbReference>
<dbReference type="GO" id="GO:0006508">
    <property type="term" value="P:proteolysis"/>
    <property type="evidence" value="ECO:0007669"/>
    <property type="project" value="UniProtKB-KW"/>
</dbReference>
<evidence type="ECO:0000256" key="4">
    <source>
        <dbReference type="ARBA" id="ARBA00022801"/>
    </source>
</evidence>
<dbReference type="InterPro" id="IPR024079">
    <property type="entry name" value="MetalloPept_cat_dom_sf"/>
</dbReference>
<feature type="domain" description="Peptidase M3A/M3B catalytic" evidence="10">
    <location>
        <begin position="230"/>
        <end position="687"/>
    </location>
</feature>
<dbReference type="InterPro" id="IPR024080">
    <property type="entry name" value="Neurolysin/TOP_N"/>
</dbReference>
<evidence type="ECO:0000259" key="10">
    <source>
        <dbReference type="Pfam" id="PF01432"/>
    </source>
</evidence>
<name>A0A2S9XB85_9BACT</name>
<dbReference type="FunFam" id="3.40.390.10:FF:000009">
    <property type="entry name" value="Oligopeptidase A"/>
    <property type="match status" value="1"/>
</dbReference>
<dbReference type="Gene3D" id="1.20.1050.40">
    <property type="entry name" value="Endopeptidase. Chain P, domain 1"/>
    <property type="match status" value="1"/>
</dbReference>
<dbReference type="Gene3D" id="3.40.390.10">
    <property type="entry name" value="Collagenase (Catalytic Domain)"/>
    <property type="match status" value="1"/>
</dbReference>
<feature type="domain" description="Oligopeptidase A N-terminal" evidence="11">
    <location>
        <begin position="30"/>
        <end position="155"/>
    </location>
</feature>
<evidence type="ECO:0000256" key="6">
    <source>
        <dbReference type="ARBA" id="ARBA00023049"/>
    </source>
</evidence>
<dbReference type="GO" id="GO:0005829">
    <property type="term" value="C:cytosol"/>
    <property type="evidence" value="ECO:0007669"/>
    <property type="project" value="UniProtKB-ARBA"/>
</dbReference>
<dbReference type="InterPro" id="IPR045666">
    <property type="entry name" value="OpdA_N"/>
</dbReference>
<dbReference type="GO" id="GO:0004222">
    <property type="term" value="F:metalloendopeptidase activity"/>
    <property type="evidence" value="ECO:0007669"/>
    <property type="project" value="UniProtKB-EC"/>
</dbReference>
<evidence type="ECO:0000256" key="2">
    <source>
        <dbReference type="ARBA" id="ARBA00022670"/>
    </source>
</evidence>
<reference evidence="12 13" key="1">
    <citation type="submission" date="2018-03" db="EMBL/GenBank/DDBJ databases">
        <title>Draft Genome Sequences of the Obligatory Marine Myxobacteria Enhygromyxa salina SWB005.</title>
        <authorList>
            <person name="Poehlein A."/>
            <person name="Moghaddam J.A."/>
            <person name="Harms H."/>
            <person name="Alanjari M."/>
            <person name="Koenig G.M."/>
            <person name="Daniel R."/>
            <person name="Schaeberle T.F."/>
        </authorList>
    </citation>
    <scope>NUCLEOTIDE SEQUENCE [LARGE SCALE GENOMIC DNA]</scope>
    <source>
        <strain evidence="12 13">SWB005</strain>
    </source>
</reference>
<comment type="caution">
    <text evidence="12">The sequence shown here is derived from an EMBL/GenBank/DDBJ whole genome shotgun (WGS) entry which is preliminary data.</text>
</comment>
<dbReference type="EMBL" id="PVNK01000294">
    <property type="protein sequence ID" value="PRP90113.1"/>
    <property type="molecule type" value="Genomic_DNA"/>
</dbReference>
<dbReference type="InterPro" id="IPR024077">
    <property type="entry name" value="Neurolysin/TOP_dom2"/>
</dbReference>
<dbReference type="SUPFAM" id="SSF55486">
    <property type="entry name" value="Metalloproteases ('zincins'), catalytic domain"/>
    <property type="match status" value="1"/>
</dbReference>
<dbReference type="InterPro" id="IPR001567">
    <property type="entry name" value="Pept_M3A_M3B_dom"/>
</dbReference>
<comment type="similarity">
    <text evidence="1 9">Belongs to the peptidase M3 family.</text>
</comment>
<evidence type="ECO:0000256" key="8">
    <source>
        <dbReference type="ARBA" id="ARBA00026100"/>
    </source>
</evidence>
<dbReference type="PANTHER" id="PTHR43660">
    <property type="entry name" value="DIPEPTIDYL CARBOXYPEPTIDASE"/>
    <property type="match status" value="1"/>
</dbReference>
<dbReference type="EC" id="3.4.24.70" evidence="8"/>
<gene>
    <name evidence="12" type="primary">prlC</name>
    <name evidence="12" type="ORF">ENSA5_67860</name>
</gene>
<evidence type="ECO:0000256" key="5">
    <source>
        <dbReference type="ARBA" id="ARBA00022833"/>
    </source>
</evidence>
<dbReference type="PANTHER" id="PTHR43660:SF1">
    <property type="entry name" value="DIPEPTIDYL CARBOXYPEPTIDASE"/>
    <property type="match status" value="1"/>
</dbReference>
<evidence type="ECO:0000259" key="11">
    <source>
        <dbReference type="Pfam" id="PF19310"/>
    </source>
</evidence>
<dbReference type="OrthoDB" id="9773538at2"/>
<keyword evidence="3 9" id="KW-0479">Metal-binding</keyword>
<keyword evidence="6 9" id="KW-0482">Metalloprotease</keyword>
<dbReference type="CDD" id="cd06456">
    <property type="entry name" value="M3A_DCP"/>
    <property type="match status" value="1"/>
</dbReference>
<evidence type="ECO:0000256" key="9">
    <source>
        <dbReference type="RuleBase" id="RU003435"/>
    </source>
</evidence>
<comment type="cofactor">
    <cofactor evidence="9">
        <name>Zn(2+)</name>
        <dbReference type="ChEBI" id="CHEBI:29105"/>
    </cofactor>
    <text evidence="9">Binds 1 zinc ion.</text>
</comment>
<keyword evidence="4 9" id="KW-0378">Hydrolase</keyword>
<organism evidence="12 13">
    <name type="scientific">Enhygromyxa salina</name>
    <dbReference type="NCBI Taxonomy" id="215803"/>
    <lineage>
        <taxon>Bacteria</taxon>
        <taxon>Pseudomonadati</taxon>
        <taxon>Myxococcota</taxon>
        <taxon>Polyangia</taxon>
        <taxon>Nannocystales</taxon>
        <taxon>Nannocystaceae</taxon>
        <taxon>Enhygromyxa</taxon>
    </lineage>
</organism>
<dbReference type="RefSeq" id="WP_106395920.1">
    <property type="nucleotide sequence ID" value="NZ_PVNK01000294.1"/>
</dbReference>
<keyword evidence="2 9" id="KW-0645">Protease</keyword>
<keyword evidence="5 9" id="KW-0862">Zinc</keyword>
<sequence length="694" mass="77928">MTSEANPLVRERFDIVFAEIEATQVEPAIDQLLAEAEAELQAIVALPPGAGATRTKANTLDAFEELGRGLEWAMGIVGHLESVATTPELRAAYELVQPKVSVFSSRVYQHPGLYAALREFAETAEARELDPTHARLLTKLLDAFRRNGAELDDANKQRVADIDVELAQITTKFSQHVLDATNDYELIITDEAKLAGLPESARAAARVAAEAKGVDGWRFTLHAPSMIPLLTYLDDREIRREVWLAYATRASSGERDNRGLIEQILRLRADKAAVLGYESFADLVLEDRMAKRGATARAFINDLRQRTEPFFARETAELIEFRAATLRERGEPAPAELAGWDVSYWAEQQRRALYDFDEEQLRPYFGLEAVLDGMFELVHRLYGIRVEPTDALPTWHPDVRTYRVCEGERELGSFFADLHPREDKRGGAWMNHLITGLPSEGRPHLGLICANLSEPLGDKPALLTHREVETVFHEFGHLLHHLLSEVEVRSLAGTNVAWDFVELPSQIMENWCWERASLDLFARHHETGAPIPDELFDKMIRARNFRSASAMMRQLGFASLDLALHLDFAPRLLAGDEHEPVLAYANAQLQPFSVAPLPENYAMICGFTHLFASSVAYASGYYSYKWAEVLDADAFAQFKDAGVFSREVGQRFRELILARGDSRDPAELYREFRGRDPDLDALLERSGLGERGAA</sequence>
<dbReference type="Proteomes" id="UP000237968">
    <property type="component" value="Unassembled WGS sequence"/>
</dbReference>
<comment type="catalytic activity">
    <reaction evidence="7">
        <text>Hydrolysis of oligopeptides, with broad specificity. Gly or Ala commonly occur as P1 or P1' residues, but more distant residues are also important, as is shown by the fact that Z-Gly-Pro-Gly-|-Gly-Pro-Ala is cleaved, but not Z-(Gly)(5).</text>
        <dbReference type="EC" id="3.4.24.70"/>
    </reaction>
</comment>